<evidence type="ECO:0000313" key="2">
    <source>
        <dbReference type="Proteomes" id="UP000193944"/>
    </source>
</evidence>
<dbReference type="EMBL" id="MCFG01000368">
    <property type="protein sequence ID" value="ORX75249.1"/>
    <property type="molecule type" value="Genomic_DNA"/>
</dbReference>
<keyword evidence="2" id="KW-1185">Reference proteome</keyword>
<dbReference type="Proteomes" id="UP000193944">
    <property type="component" value="Unassembled WGS sequence"/>
</dbReference>
<protein>
    <recommendedName>
        <fullName evidence="3">Inhibitor I9 domain-containing protein</fullName>
    </recommendedName>
</protein>
<dbReference type="AlphaFoldDB" id="A0A1Y1WNY2"/>
<reference evidence="1 2" key="2">
    <citation type="submission" date="2016-08" db="EMBL/GenBank/DDBJ databases">
        <title>Pervasive Adenine N6-methylation of Active Genes in Fungi.</title>
        <authorList>
            <consortium name="DOE Joint Genome Institute"/>
            <person name="Mondo S.J."/>
            <person name="Dannebaum R.O."/>
            <person name="Kuo R.C."/>
            <person name="Labutti K."/>
            <person name="Haridas S."/>
            <person name="Kuo A."/>
            <person name="Salamov A."/>
            <person name="Ahrendt S.R."/>
            <person name="Lipzen A."/>
            <person name="Sullivan W."/>
            <person name="Andreopoulos W.B."/>
            <person name="Clum A."/>
            <person name="Lindquist E."/>
            <person name="Daum C."/>
            <person name="Ramamoorthy G.K."/>
            <person name="Gryganskyi A."/>
            <person name="Culley D."/>
            <person name="Magnuson J.K."/>
            <person name="James T.Y."/>
            <person name="O'Malley M.A."/>
            <person name="Stajich J.E."/>
            <person name="Spatafora J.W."/>
            <person name="Visel A."/>
            <person name="Grigoriev I.V."/>
        </authorList>
    </citation>
    <scope>NUCLEOTIDE SEQUENCE [LARGE SCALE GENOMIC DNA]</scope>
    <source>
        <strain evidence="1 2">S4</strain>
    </source>
</reference>
<evidence type="ECO:0008006" key="3">
    <source>
        <dbReference type="Google" id="ProtNLM"/>
    </source>
</evidence>
<organism evidence="1 2">
    <name type="scientific">Anaeromyces robustus</name>
    <dbReference type="NCBI Taxonomy" id="1754192"/>
    <lineage>
        <taxon>Eukaryota</taxon>
        <taxon>Fungi</taxon>
        <taxon>Fungi incertae sedis</taxon>
        <taxon>Chytridiomycota</taxon>
        <taxon>Chytridiomycota incertae sedis</taxon>
        <taxon>Neocallimastigomycetes</taxon>
        <taxon>Neocallimastigales</taxon>
        <taxon>Neocallimastigaceae</taxon>
        <taxon>Anaeromyces</taxon>
    </lineage>
</organism>
<sequence length="88" mass="10110">MFGIPQEKTKGPSYSPTTLIIYVSGENGKEPLKRTIEEYKAEILYDYQNFNSIAVKIPSDKTIEESIEYFENVEGVIMVNRDQINQLC</sequence>
<dbReference type="OrthoDB" id="10348078at2759"/>
<comment type="caution">
    <text evidence="1">The sequence shown here is derived from an EMBL/GenBank/DDBJ whole genome shotgun (WGS) entry which is preliminary data.</text>
</comment>
<accession>A0A1Y1WNY2</accession>
<name>A0A1Y1WNY2_9FUNG</name>
<proteinExistence type="predicted"/>
<gene>
    <name evidence="1" type="ORF">BCR32DRAFT_329881</name>
</gene>
<reference evidence="1 2" key="1">
    <citation type="submission" date="2016-08" db="EMBL/GenBank/DDBJ databases">
        <title>A Parts List for Fungal Cellulosomes Revealed by Comparative Genomics.</title>
        <authorList>
            <consortium name="DOE Joint Genome Institute"/>
            <person name="Haitjema C.H."/>
            <person name="Gilmore S.P."/>
            <person name="Henske J.K."/>
            <person name="Solomon K.V."/>
            <person name="De Groot R."/>
            <person name="Kuo A."/>
            <person name="Mondo S.J."/>
            <person name="Salamov A.A."/>
            <person name="Labutti K."/>
            <person name="Zhao Z."/>
            <person name="Chiniquy J."/>
            <person name="Barry K."/>
            <person name="Brewer H.M."/>
            <person name="Purvine S.O."/>
            <person name="Wright A.T."/>
            <person name="Boxma B."/>
            <person name="Van Alen T."/>
            <person name="Hackstein J.H."/>
            <person name="Baker S.E."/>
            <person name="Grigoriev I.V."/>
            <person name="O'Malley M.A."/>
        </authorList>
    </citation>
    <scope>NUCLEOTIDE SEQUENCE [LARGE SCALE GENOMIC DNA]</scope>
    <source>
        <strain evidence="1 2">S4</strain>
    </source>
</reference>
<evidence type="ECO:0000313" key="1">
    <source>
        <dbReference type="EMBL" id="ORX75249.1"/>
    </source>
</evidence>